<dbReference type="EMBL" id="CATOUU010000843">
    <property type="protein sequence ID" value="CAI9953977.1"/>
    <property type="molecule type" value="Genomic_DNA"/>
</dbReference>
<dbReference type="Proteomes" id="UP001642409">
    <property type="component" value="Unassembled WGS sequence"/>
</dbReference>
<dbReference type="AlphaFoldDB" id="A0AA86QCZ9"/>
<organism evidence="1">
    <name type="scientific">Hexamita inflata</name>
    <dbReference type="NCBI Taxonomy" id="28002"/>
    <lineage>
        <taxon>Eukaryota</taxon>
        <taxon>Metamonada</taxon>
        <taxon>Diplomonadida</taxon>
        <taxon>Hexamitidae</taxon>
        <taxon>Hexamitinae</taxon>
        <taxon>Hexamita</taxon>
    </lineage>
</organism>
<reference evidence="1" key="1">
    <citation type="submission" date="2023-06" db="EMBL/GenBank/DDBJ databases">
        <authorList>
            <person name="Kurt Z."/>
        </authorList>
    </citation>
    <scope>NUCLEOTIDE SEQUENCE</scope>
</reference>
<evidence type="ECO:0000313" key="3">
    <source>
        <dbReference type="Proteomes" id="UP001642409"/>
    </source>
</evidence>
<sequence length="185" mass="20478">MQVMIFTLQVQAQGPLCGRGFVQDGSFCVCQMKLSSDGSQCVNSCYEANEADVQGKCQKMMNKQIYIADPCTSTSDCKSGAVCYNGECYCDSDNGFAGVSTQCENVVGNRIKRFRKGLVYHATQVQYSMDKRACAMQQVVMAIMREPVQNVRSYRRPSSVEYASLAAKDQPSRTMSVCAIKPRDM</sequence>
<keyword evidence="3" id="KW-1185">Reference proteome</keyword>
<accession>A0AA86QCZ9</accession>
<evidence type="ECO:0000313" key="1">
    <source>
        <dbReference type="EMBL" id="CAI9953977.1"/>
    </source>
</evidence>
<gene>
    <name evidence="1" type="ORF">HINF_LOCUS41622</name>
    <name evidence="2" type="ORF">HINF_LOCUS48364</name>
</gene>
<proteinExistence type="predicted"/>
<dbReference type="EMBL" id="CAXDID020000222">
    <property type="protein sequence ID" value="CAL6058636.1"/>
    <property type="molecule type" value="Genomic_DNA"/>
</dbReference>
<reference evidence="2 3" key="2">
    <citation type="submission" date="2024-07" db="EMBL/GenBank/DDBJ databases">
        <authorList>
            <person name="Akdeniz Z."/>
        </authorList>
    </citation>
    <scope>NUCLEOTIDE SEQUENCE [LARGE SCALE GENOMIC DNA]</scope>
</reference>
<name>A0AA86QCZ9_9EUKA</name>
<protein>
    <submittedName>
        <fullName evidence="2">Hypothetical_protein</fullName>
    </submittedName>
</protein>
<comment type="caution">
    <text evidence="1">The sequence shown here is derived from an EMBL/GenBank/DDBJ whole genome shotgun (WGS) entry which is preliminary data.</text>
</comment>
<evidence type="ECO:0000313" key="2">
    <source>
        <dbReference type="EMBL" id="CAL6058636.1"/>
    </source>
</evidence>